<feature type="compositionally biased region" description="Polar residues" evidence="1">
    <location>
        <begin position="129"/>
        <end position="139"/>
    </location>
</feature>
<feature type="compositionally biased region" description="Low complexity" evidence="1">
    <location>
        <begin position="98"/>
        <end position="117"/>
    </location>
</feature>
<comment type="caution">
    <text evidence="2">The sequence shown here is derived from an EMBL/GenBank/DDBJ whole genome shotgun (WGS) entry which is preliminary data.</text>
</comment>
<dbReference type="Proteomes" id="UP000299084">
    <property type="component" value="Unassembled WGS sequence"/>
</dbReference>
<feature type="region of interest" description="Disordered" evidence="1">
    <location>
        <begin position="467"/>
        <end position="498"/>
    </location>
</feature>
<evidence type="ECO:0000256" key="1">
    <source>
        <dbReference type="SAM" id="MobiDB-lite"/>
    </source>
</evidence>
<name>A0A5N4D2K2_CAMDR</name>
<feature type="compositionally biased region" description="Polar residues" evidence="1">
    <location>
        <begin position="486"/>
        <end position="496"/>
    </location>
</feature>
<evidence type="ECO:0000313" key="2">
    <source>
        <dbReference type="EMBL" id="KAB1265341.1"/>
    </source>
</evidence>
<feature type="region of interest" description="Disordered" evidence="1">
    <location>
        <begin position="1"/>
        <end position="46"/>
    </location>
</feature>
<feature type="compositionally biased region" description="Basic and acidic residues" evidence="1">
    <location>
        <begin position="185"/>
        <end position="198"/>
    </location>
</feature>
<protein>
    <submittedName>
        <fullName evidence="2">Uncharacterized protein</fullName>
    </submittedName>
</protein>
<gene>
    <name evidence="2" type="ORF">Cadr_000018756</name>
</gene>
<dbReference type="EMBL" id="JWIN03000016">
    <property type="protein sequence ID" value="KAB1265341.1"/>
    <property type="molecule type" value="Genomic_DNA"/>
</dbReference>
<feature type="compositionally biased region" description="Pro residues" evidence="1">
    <location>
        <begin position="86"/>
        <end position="97"/>
    </location>
</feature>
<accession>A0A5N4D2K2</accession>
<feature type="region of interest" description="Disordered" evidence="1">
    <location>
        <begin position="76"/>
        <end position="139"/>
    </location>
</feature>
<dbReference type="AlphaFoldDB" id="A0A5N4D2K2"/>
<evidence type="ECO:0000313" key="3">
    <source>
        <dbReference type="Proteomes" id="UP000299084"/>
    </source>
</evidence>
<keyword evidence="3" id="KW-1185">Reference proteome</keyword>
<reference evidence="2 3" key="1">
    <citation type="journal article" date="2019" name="Mol. Ecol. Resour.">
        <title>Improving Illumina assemblies with Hi-C and long reads: an example with the North African dromedary.</title>
        <authorList>
            <person name="Elbers J.P."/>
            <person name="Rogers M.F."/>
            <person name="Perelman P.L."/>
            <person name="Proskuryakova A.A."/>
            <person name="Serdyukova N.A."/>
            <person name="Johnson W.E."/>
            <person name="Horin P."/>
            <person name="Corander J."/>
            <person name="Murphy D."/>
            <person name="Burger P.A."/>
        </authorList>
    </citation>
    <scope>NUCLEOTIDE SEQUENCE [LARGE SCALE GENOMIC DNA]</scope>
    <source>
        <strain evidence="2">Drom800</strain>
        <tissue evidence="2">Blood</tissue>
    </source>
</reference>
<proteinExistence type="predicted"/>
<sequence length="603" mass="63395">MPTITTFHRGTPTSLGTSGATEIPGDGGTQQSDAKRNLSRGGQGTGSGAEILARALEHPGAGIWTANLCNRLGAEGGARGRKPCRASPPPPPRPPAGSAPCRPLLGGRNTAAAGATTHCAPTRPRPGTDLTTQNQQSHFPCSSPMADQFFQCKSWDTEQLCQDPDANSEGLFDKPPPEDPPAVRGPKEEGWSARRREGAGGPLRAAPQGRSALLSPGGDTSTGRRLLSRPFSAPLHLYLRGHRLLHHLLHLYLYPSTACLSDQGRMGWAQGRGEGEGKEGLSILCLERLCTPFISTCSLRDAPALGPSGEGPAGRVGTLDRAGPEPCDTVLPRRSQLVRSAGTGRLDCAADAAGEQDTSDAGHNAWRRTRRVAQDTVSGDCRTERDCLFPALGSDAATDVAAERRPIGEGAVLPGSHAVFVSWTAWDQRLQTSWGVGLVWGPGWGPRKGCHGIFGGLRGSFSRWEPFRSSGTQEEGVPTGLHHQDTSAPGRSTTGRGSPVLGSPTATGAHFAPGNWEGLSLTGTGYPTPRGFLELRNVQTFSSAYTGWEFPPLHLGSLCVTLGLFSFQSWASLFGGLHLGEEGIPPCCVDFACGGALIGVLPF</sequence>
<feature type="region of interest" description="Disordered" evidence="1">
    <location>
        <begin position="163"/>
        <end position="225"/>
    </location>
</feature>
<organism evidence="2 3">
    <name type="scientific">Camelus dromedarius</name>
    <name type="common">Dromedary</name>
    <name type="synonym">Arabian camel</name>
    <dbReference type="NCBI Taxonomy" id="9838"/>
    <lineage>
        <taxon>Eukaryota</taxon>
        <taxon>Metazoa</taxon>
        <taxon>Chordata</taxon>
        <taxon>Craniata</taxon>
        <taxon>Vertebrata</taxon>
        <taxon>Euteleostomi</taxon>
        <taxon>Mammalia</taxon>
        <taxon>Eutheria</taxon>
        <taxon>Laurasiatheria</taxon>
        <taxon>Artiodactyla</taxon>
        <taxon>Tylopoda</taxon>
        <taxon>Camelidae</taxon>
        <taxon>Camelus</taxon>
    </lineage>
</organism>
<feature type="compositionally biased region" description="Polar residues" evidence="1">
    <location>
        <begin position="1"/>
        <end position="20"/>
    </location>
</feature>